<evidence type="ECO:0000313" key="3">
    <source>
        <dbReference type="Proteomes" id="UP001151699"/>
    </source>
</evidence>
<comment type="caution">
    <text evidence="2">The sequence shown here is derived from an EMBL/GenBank/DDBJ whole genome shotgun (WGS) entry which is preliminary data.</text>
</comment>
<protein>
    <submittedName>
        <fullName evidence="2">Uncharacterized protein</fullName>
    </submittedName>
</protein>
<dbReference type="EMBL" id="WJQU01000002">
    <property type="protein sequence ID" value="KAJ6642640.1"/>
    <property type="molecule type" value="Genomic_DNA"/>
</dbReference>
<sequence>MEVAKGGYVKKVAITDTVSSSVFGTKSSEANEKCLICKTTICQNKPRKIGWGALLFLPNKCRLRLDVESLSLSIAEVDRGFILNDDSTVDSMTLEATMLFAGTFLELVSELSDNLWFICFIRAIISSKMDRLSPVGCSTNRSVKRDVDVLICVIKNSHEMRALKAQAALCFEEYCEPDEFCYMAAMFDPRYKSLKFAPPETREKAIDMLERLVALELDESMKVAEGTCTLSSKQPQSKKVSRFSKFKDSKNQSEIVSEVEKYRMYPFPDVDDDHELALEDLNDLNDEDIKELLPKMGERLRFKRTLRARDENRDRWTGLSLKRRQDNEDCSIGLTSKKRRTHNTTYAWGFVSGITVVHGWKLIDFRECGLVCPLCRNFNSLQFSPKRKSMNVGNYRRHLARHADDPNTVLELCMSESDSETATTSDTYGIELRLSDESSILEHPEPANDALGSVSLDENSMEIWNGEFGLLNANGSTVTEPIVQKLITEPSVMHGELLTKNLGLERVSLMEMLETAITSETYEAQSNGMELRLSDESSISKHAETANDSIGIVSLIENSMEIRDEVYNVVLNEQSSYNSSTSKEYELLNANGSTVREAIVHLSSTEQLEEEVITEPIVMQDELLTENLDVQRMLLVEMIETATTSDTHEEQSNRMESRPSDESSISKDRESANDFCNVSLDENSMETLDAKYHAVLDEQSFNSSTTSKDFRLLNSNGCKVTEPIVHLSSTEKLEQKAITEPTVMQDDLLTENPERVSVMEILKSEF</sequence>
<gene>
    <name evidence="2" type="ORF">Bhyg_07593</name>
</gene>
<feature type="compositionally biased region" description="Basic and acidic residues" evidence="1">
    <location>
        <begin position="646"/>
        <end position="670"/>
    </location>
</feature>
<reference evidence="2" key="1">
    <citation type="submission" date="2022-07" db="EMBL/GenBank/DDBJ databases">
        <authorList>
            <person name="Trinca V."/>
            <person name="Uliana J.V.C."/>
            <person name="Torres T.T."/>
            <person name="Ward R.J."/>
            <person name="Monesi N."/>
        </authorList>
    </citation>
    <scope>NUCLEOTIDE SEQUENCE</scope>
    <source>
        <strain evidence="2">HSMRA1968</strain>
        <tissue evidence="2">Whole embryos</tissue>
    </source>
</reference>
<dbReference type="Proteomes" id="UP001151699">
    <property type="component" value="Chromosome B"/>
</dbReference>
<organism evidence="2 3">
    <name type="scientific">Pseudolycoriella hygida</name>
    <dbReference type="NCBI Taxonomy" id="35572"/>
    <lineage>
        <taxon>Eukaryota</taxon>
        <taxon>Metazoa</taxon>
        <taxon>Ecdysozoa</taxon>
        <taxon>Arthropoda</taxon>
        <taxon>Hexapoda</taxon>
        <taxon>Insecta</taxon>
        <taxon>Pterygota</taxon>
        <taxon>Neoptera</taxon>
        <taxon>Endopterygota</taxon>
        <taxon>Diptera</taxon>
        <taxon>Nematocera</taxon>
        <taxon>Sciaroidea</taxon>
        <taxon>Sciaridae</taxon>
        <taxon>Pseudolycoriella</taxon>
    </lineage>
</organism>
<keyword evidence="3" id="KW-1185">Reference proteome</keyword>
<name>A0A9Q0S3Z5_9DIPT</name>
<proteinExistence type="predicted"/>
<evidence type="ECO:0000313" key="2">
    <source>
        <dbReference type="EMBL" id="KAJ6642640.1"/>
    </source>
</evidence>
<evidence type="ECO:0000256" key="1">
    <source>
        <dbReference type="SAM" id="MobiDB-lite"/>
    </source>
</evidence>
<feature type="region of interest" description="Disordered" evidence="1">
    <location>
        <begin position="642"/>
        <end position="670"/>
    </location>
</feature>
<dbReference type="AlphaFoldDB" id="A0A9Q0S3Z5"/>
<accession>A0A9Q0S3Z5</accession>